<accession>A0A343TJC1</accession>
<reference evidence="2" key="1">
    <citation type="submission" date="2017-11" db="EMBL/GenBank/DDBJ databases">
        <title>Phenotypic and genomic properties of facultatively anaerobic sulfur-reducing natronoarchaea from hypersaline soda lakes.</title>
        <authorList>
            <person name="Sorokin D.Y."/>
            <person name="Kublanov I.V."/>
            <person name="Roman P."/>
            <person name="Sinninghe Damste J.S."/>
            <person name="Golyshin P.N."/>
            <person name="Rojo D."/>
            <person name="Ciordia S."/>
            <person name="Mena M.D.C."/>
            <person name="Ferrer M."/>
            <person name="Messina E."/>
            <person name="Smedile F."/>
            <person name="La Spada G."/>
            <person name="La Cono V."/>
            <person name="Yakimov M.M."/>
        </authorList>
    </citation>
    <scope>NUCLEOTIDE SEQUENCE [LARGE SCALE GENOMIC DNA]</scope>
    <source>
        <strain evidence="2">AArc-Sl</strain>
    </source>
</reference>
<name>A0A343TJC1_9EURY</name>
<dbReference type="RefSeq" id="WP_119817383.1">
    <property type="nucleotide sequence ID" value="NZ_CP025066.1"/>
</dbReference>
<evidence type="ECO:0000313" key="1">
    <source>
        <dbReference type="EMBL" id="AUX09193.1"/>
    </source>
</evidence>
<gene>
    <name evidence="1" type="ORF">AArcSl_1564</name>
</gene>
<dbReference type="OrthoDB" id="275508at2157"/>
<proteinExistence type="predicted"/>
<evidence type="ECO:0000313" key="2">
    <source>
        <dbReference type="Proteomes" id="UP000263012"/>
    </source>
</evidence>
<dbReference type="EMBL" id="CP025066">
    <property type="protein sequence ID" value="AUX09193.1"/>
    <property type="molecule type" value="Genomic_DNA"/>
</dbReference>
<dbReference type="AlphaFoldDB" id="A0A343TJC1"/>
<dbReference type="Proteomes" id="UP000263012">
    <property type="component" value="Chromosome"/>
</dbReference>
<organism evidence="1 2">
    <name type="scientific">Halalkaliarchaeum desulfuricum</name>
    <dbReference type="NCBI Taxonomy" id="2055893"/>
    <lineage>
        <taxon>Archaea</taxon>
        <taxon>Methanobacteriati</taxon>
        <taxon>Methanobacteriota</taxon>
        <taxon>Stenosarchaea group</taxon>
        <taxon>Halobacteria</taxon>
        <taxon>Halobacteriales</taxon>
        <taxon>Haloferacaceae</taxon>
        <taxon>Halalkaliarchaeum</taxon>
    </lineage>
</organism>
<sequence length="104" mass="11828">MVEIEKPELEGESVRYRDNTWELTGALDVKQNGELIHAKARKSSRVRGNPGTFSFALDDSSASLNPGNPGEFDIELKRLEDSYYLVVIRNHATNHYRLTNLSYD</sequence>
<keyword evidence="2" id="KW-1185">Reference proteome</keyword>
<dbReference type="GeneID" id="37877915"/>
<dbReference type="KEGG" id="hdf:AArcSl_1564"/>
<protein>
    <submittedName>
        <fullName evidence="1">Uncharacterized protein</fullName>
    </submittedName>
</protein>